<evidence type="ECO:0000313" key="2">
    <source>
        <dbReference type="Proteomes" id="UP000037035"/>
    </source>
</evidence>
<dbReference type="OrthoDB" id="2801544at2759"/>
<protein>
    <submittedName>
        <fullName evidence="1">Uncharacterized protein</fullName>
    </submittedName>
</protein>
<accession>A0A0L6U789</accession>
<dbReference type="EMBL" id="LAVV01014871">
    <property type="protein sequence ID" value="KNZ44356.1"/>
    <property type="molecule type" value="Genomic_DNA"/>
</dbReference>
<name>A0A0L6U789_9BASI</name>
<dbReference type="AlphaFoldDB" id="A0A0L6U789"/>
<dbReference type="VEuPathDB" id="FungiDB:VP01_923g2"/>
<reference evidence="1 2" key="1">
    <citation type="submission" date="2015-08" db="EMBL/GenBank/DDBJ databases">
        <title>Next Generation Sequencing and Analysis of the Genome of Puccinia sorghi L Schw, the Causal Agent of Maize Common Rust.</title>
        <authorList>
            <person name="Rochi L."/>
            <person name="Burguener G."/>
            <person name="Darino M."/>
            <person name="Turjanski A."/>
            <person name="Kreff E."/>
            <person name="Dieguez M.J."/>
            <person name="Sacco F."/>
        </authorList>
    </citation>
    <scope>NUCLEOTIDE SEQUENCE [LARGE SCALE GENOMIC DNA]</scope>
    <source>
        <strain evidence="1 2">RO10H11247</strain>
    </source>
</reference>
<comment type="caution">
    <text evidence="1">The sequence shown here is derived from an EMBL/GenBank/DDBJ whole genome shotgun (WGS) entry which is preliminary data.</text>
</comment>
<dbReference type="Proteomes" id="UP000037035">
    <property type="component" value="Unassembled WGS sequence"/>
</dbReference>
<gene>
    <name evidence="1" type="ORF">VP01_923g2</name>
</gene>
<evidence type="ECO:0000313" key="1">
    <source>
        <dbReference type="EMBL" id="KNZ44356.1"/>
    </source>
</evidence>
<proteinExistence type="predicted"/>
<sequence>MSNLLCLGQFIIPLNSPTTISFPEFHQPAFLQRGTYCSQLESELIGPLLGQIGDCSSPISEKGILTNDPTIMKLQAFVVTQKSQAPQLQGCF</sequence>
<organism evidence="1 2">
    <name type="scientific">Puccinia sorghi</name>
    <dbReference type="NCBI Taxonomy" id="27349"/>
    <lineage>
        <taxon>Eukaryota</taxon>
        <taxon>Fungi</taxon>
        <taxon>Dikarya</taxon>
        <taxon>Basidiomycota</taxon>
        <taxon>Pucciniomycotina</taxon>
        <taxon>Pucciniomycetes</taxon>
        <taxon>Pucciniales</taxon>
        <taxon>Pucciniaceae</taxon>
        <taxon>Puccinia</taxon>
    </lineage>
</organism>
<keyword evidence="2" id="KW-1185">Reference proteome</keyword>